<dbReference type="InterPro" id="IPR036390">
    <property type="entry name" value="WH_DNA-bd_sf"/>
</dbReference>
<keyword evidence="5" id="KW-1185">Reference proteome</keyword>
<dbReference type="AlphaFoldDB" id="A0AA41XQI1"/>
<dbReference type="SUPFAM" id="SSF46785">
    <property type="entry name" value="Winged helix' DNA-binding domain"/>
    <property type="match status" value="1"/>
</dbReference>
<dbReference type="PANTHER" id="PTHR33164">
    <property type="entry name" value="TRANSCRIPTIONAL REGULATOR, MARR FAMILY"/>
    <property type="match status" value="1"/>
</dbReference>
<dbReference type="EMBL" id="MVHD01000012">
    <property type="protein sequence ID" value="OQZ91103.1"/>
    <property type="molecule type" value="Genomic_DNA"/>
</dbReference>
<dbReference type="SMART" id="SM00347">
    <property type="entry name" value="HTH_MARR"/>
    <property type="match status" value="1"/>
</dbReference>
<dbReference type="EMBL" id="JACKVH010000013">
    <property type="protein sequence ID" value="MCV7379859.1"/>
    <property type="molecule type" value="Genomic_DNA"/>
</dbReference>
<dbReference type="RefSeq" id="WP_083137713.1">
    <property type="nucleotide sequence ID" value="NZ_JACKVH010000013.1"/>
</dbReference>
<proteinExistence type="predicted"/>
<evidence type="ECO:0000313" key="3">
    <source>
        <dbReference type="EMBL" id="MCV7379859.1"/>
    </source>
</evidence>
<dbReference type="Proteomes" id="UP001141650">
    <property type="component" value="Unassembled WGS sequence"/>
</dbReference>
<name>A0AA41XQI1_9MYCO</name>
<reference evidence="3" key="2">
    <citation type="submission" date="2020-07" db="EMBL/GenBank/DDBJ databases">
        <authorList>
            <person name="Pettersson B.M.F."/>
            <person name="Behra P.R.K."/>
            <person name="Ramesh M."/>
            <person name="Das S."/>
            <person name="Dasgupta S."/>
            <person name="Kirsebom L.A."/>
        </authorList>
    </citation>
    <scope>NUCLEOTIDE SEQUENCE</scope>
    <source>
        <strain evidence="3">CCUG 55640</strain>
    </source>
</reference>
<evidence type="ECO:0000313" key="5">
    <source>
        <dbReference type="Proteomes" id="UP000192319"/>
    </source>
</evidence>
<dbReference type="GO" id="GO:0006950">
    <property type="term" value="P:response to stress"/>
    <property type="evidence" value="ECO:0007669"/>
    <property type="project" value="TreeGrafter"/>
</dbReference>
<dbReference type="PANTHER" id="PTHR33164:SF99">
    <property type="entry name" value="MARR FAMILY REGULATORY PROTEIN"/>
    <property type="match status" value="1"/>
</dbReference>
<gene>
    <name evidence="4" type="ORF">BST11_09665</name>
    <name evidence="3" type="ORF">H7K38_14510</name>
</gene>
<accession>A0AA41XQI1</accession>
<feature type="compositionally biased region" description="Basic residues" evidence="1">
    <location>
        <begin position="171"/>
        <end position="187"/>
    </location>
</feature>
<dbReference type="Gene3D" id="1.10.10.10">
    <property type="entry name" value="Winged helix-like DNA-binding domain superfamily/Winged helix DNA-binding domain"/>
    <property type="match status" value="1"/>
</dbReference>
<organism evidence="3 6">
    <name type="scientific">Mycobacterium alsense</name>
    <dbReference type="NCBI Taxonomy" id="324058"/>
    <lineage>
        <taxon>Bacteria</taxon>
        <taxon>Bacillati</taxon>
        <taxon>Actinomycetota</taxon>
        <taxon>Actinomycetes</taxon>
        <taxon>Mycobacteriales</taxon>
        <taxon>Mycobacteriaceae</taxon>
        <taxon>Mycobacterium</taxon>
    </lineage>
</organism>
<evidence type="ECO:0000313" key="4">
    <source>
        <dbReference type="EMBL" id="OQZ91103.1"/>
    </source>
</evidence>
<dbReference type="Proteomes" id="UP000192319">
    <property type="component" value="Unassembled WGS sequence"/>
</dbReference>
<feature type="region of interest" description="Disordered" evidence="1">
    <location>
        <begin position="165"/>
        <end position="187"/>
    </location>
</feature>
<evidence type="ECO:0000313" key="6">
    <source>
        <dbReference type="Proteomes" id="UP001141650"/>
    </source>
</evidence>
<reference evidence="4 5" key="1">
    <citation type="submission" date="2017-02" db="EMBL/GenBank/DDBJ databases">
        <title>The new phylogeny of genus Mycobacterium.</title>
        <authorList>
            <person name="Tortoli E."/>
            <person name="Trovato A."/>
            <person name="Cirillo D.M."/>
        </authorList>
    </citation>
    <scope>NUCLEOTIDE SEQUENCE [LARGE SCALE GENOMIC DNA]</scope>
    <source>
        <strain evidence="4 5">DSM 45230</strain>
    </source>
</reference>
<dbReference type="InterPro" id="IPR036388">
    <property type="entry name" value="WH-like_DNA-bd_sf"/>
</dbReference>
<comment type="caution">
    <text evidence="3">The sequence shown here is derived from an EMBL/GenBank/DDBJ whole genome shotgun (WGS) entry which is preliminary data.</text>
</comment>
<dbReference type="Pfam" id="PF01047">
    <property type="entry name" value="MarR"/>
    <property type="match status" value="1"/>
</dbReference>
<dbReference type="GO" id="GO:0003700">
    <property type="term" value="F:DNA-binding transcription factor activity"/>
    <property type="evidence" value="ECO:0007669"/>
    <property type="project" value="InterPro"/>
</dbReference>
<evidence type="ECO:0000256" key="1">
    <source>
        <dbReference type="SAM" id="MobiDB-lite"/>
    </source>
</evidence>
<protein>
    <submittedName>
        <fullName evidence="3">MarR family transcriptional regulator</fullName>
    </submittedName>
</protein>
<dbReference type="InterPro" id="IPR000835">
    <property type="entry name" value="HTH_MarR-typ"/>
</dbReference>
<dbReference type="InterPro" id="IPR039422">
    <property type="entry name" value="MarR/SlyA-like"/>
</dbReference>
<feature type="domain" description="HTH marR-type" evidence="2">
    <location>
        <begin position="1"/>
        <end position="156"/>
    </location>
</feature>
<dbReference type="PROSITE" id="PS50995">
    <property type="entry name" value="HTH_MARR_2"/>
    <property type="match status" value="1"/>
</dbReference>
<sequence length="187" mass="20342">MNGLIGGRTASDIPGLDIAEQKSWENFLAAAIHVYAVLNGTLADVHRLSLGDVNLLQILSNSPGGSARMGDLAVALPSPPTHVTRKVRRLESQELVQRGVSPTDRRGVIATITDKGRIVAQQAMVTYAREVRKVFLAQMSQAQVTAMEDRCHRIAEALKDSEATANLVHLSTRRARHPGPRRKPKGE</sequence>
<evidence type="ECO:0000259" key="2">
    <source>
        <dbReference type="PROSITE" id="PS50995"/>
    </source>
</evidence>
<reference evidence="3" key="3">
    <citation type="journal article" date="2022" name="BMC Genomics">
        <title>Comparative genome analysis of mycobacteria focusing on tRNA and non-coding RNA.</title>
        <authorList>
            <person name="Behra P.R.K."/>
            <person name="Pettersson B.M.F."/>
            <person name="Ramesh M."/>
            <person name="Das S."/>
            <person name="Dasgupta S."/>
            <person name="Kirsebom L.A."/>
        </authorList>
    </citation>
    <scope>NUCLEOTIDE SEQUENCE</scope>
    <source>
        <strain evidence="3">CCUG 55640</strain>
    </source>
</reference>